<comment type="caution">
    <text evidence="1">The sequence shown here is derived from an EMBL/GenBank/DDBJ whole genome shotgun (WGS) entry which is preliminary data.</text>
</comment>
<accession>A0A8K0VRT5</accession>
<evidence type="ECO:0000313" key="2">
    <source>
        <dbReference type="Proteomes" id="UP000813461"/>
    </source>
</evidence>
<dbReference type="AlphaFoldDB" id="A0A8K0VRT5"/>
<keyword evidence="2" id="KW-1185">Reference proteome</keyword>
<proteinExistence type="predicted"/>
<protein>
    <submittedName>
        <fullName evidence="1">Uncharacterized protein</fullName>
    </submittedName>
</protein>
<gene>
    <name evidence="1" type="ORF">FB567DRAFT_555804</name>
</gene>
<dbReference type="Proteomes" id="UP000813461">
    <property type="component" value="Unassembled WGS sequence"/>
</dbReference>
<evidence type="ECO:0000313" key="1">
    <source>
        <dbReference type="EMBL" id="KAH7067036.1"/>
    </source>
</evidence>
<sequence length="200" mass="22348">MPGNNEIFDYFISHLSLNDLRTSVLRALLFSLHPAFESHHRVLSRIEHVVTMAQVDLLLMITGQRPMRPRTFNRLTRILAHYDEFHANPSVQGYSASRYRFLLWRIDIFPLSRRLLIHRIRRLRAGGVLPPGGQHGHSTTQANNHGAVAANNIDVAVHAHGMTNAQIMRALAVVVFLVMYARGWAEYHGMGAGGGEGAGA</sequence>
<name>A0A8K0VRT5_9PLEO</name>
<reference evidence="1" key="1">
    <citation type="journal article" date="2021" name="Nat. Commun.">
        <title>Genetic determinants of endophytism in the Arabidopsis root mycobiome.</title>
        <authorList>
            <person name="Mesny F."/>
            <person name="Miyauchi S."/>
            <person name="Thiergart T."/>
            <person name="Pickel B."/>
            <person name="Atanasova L."/>
            <person name="Karlsson M."/>
            <person name="Huettel B."/>
            <person name="Barry K.W."/>
            <person name="Haridas S."/>
            <person name="Chen C."/>
            <person name="Bauer D."/>
            <person name="Andreopoulos W."/>
            <person name="Pangilinan J."/>
            <person name="LaButti K."/>
            <person name="Riley R."/>
            <person name="Lipzen A."/>
            <person name="Clum A."/>
            <person name="Drula E."/>
            <person name="Henrissat B."/>
            <person name="Kohler A."/>
            <person name="Grigoriev I.V."/>
            <person name="Martin F.M."/>
            <person name="Hacquard S."/>
        </authorList>
    </citation>
    <scope>NUCLEOTIDE SEQUENCE</scope>
    <source>
        <strain evidence="1">MPI-SDFR-AT-0120</strain>
    </source>
</reference>
<organism evidence="1 2">
    <name type="scientific">Paraphoma chrysanthemicola</name>
    <dbReference type="NCBI Taxonomy" id="798071"/>
    <lineage>
        <taxon>Eukaryota</taxon>
        <taxon>Fungi</taxon>
        <taxon>Dikarya</taxon>
        <taxon>Ascomycota</taxon>
        <taxon>Pezizomycotina</taxon>
        <taxon>Dothideomycetes</taxon>
        <taxon>Pleosporomycetidae</taxon>
        <taxon>Pleosporales</taxon>
        <taxon>Pleosporineae</taxon>
        <taxon>Phaeosphaeriaceae</taxon>
        <taxon>Paraphoma</taxon>
    </lineage>
</organism>
<dbReference type="EMBL" id="JAGMVJ010000037">
    <property type="protein sequence ID" value="KAH7067036.1"/>
    <property type="molecule type" value="Genomic_DNA"/>
</dbReference>